<evidence type="ECO:0000313" key="2">
    <source>
        <dbReference type="EnsemblPlants" id="PAC:32917643.CDS.1"/>
    </source>
</evidence>
<dbReference type="EnsemblPlants" id="Pp3c26_11520V3.1">
    <property type="protein sequence ID" value="PAC:32917643.CDS.1"/>
    <property type="gene ID" value="Pp3c26_11520"/>
</dbReference>
<dbReference type="AlphaFoldDB" id="A9RFI2"/>
<dbReference type="HOGENOM" id="CLU_2101013_0_0_1"/>
<gene>
    <name evidence="1" type="ORF">PHYPA_030525</name>
</gene>
<reference evidence="1 3" key="1">
    <citation type="journal article" date="2008" name="Science">
        <title>The Physcomitrella genome reveals evolutionary insights into the conquest of land by plants.</title>
        <authorList>
            <person name="Rensing S."/>
            <person name="Lang D."/>
            <person name="Zimmer A."/>
            <person name="Terry A."/>
            <person name="Salamov A."/>
            <person name="Shapiro H."/>
            <person name="Nishiyama T."/>
            <person name="Perroud P.-F."/>
            <person name="Lindquist E."/>
            <person name="Kamisugi Y."/>
            <person name="Tanahashi T."/>
            <person name="Sakakibara K."/>
            <person name="Fujita T."/>
            <person name="Oishi K."/>
            <person name="Shin-I T."/>
            <person name="Kuroki Y."/>
            <person name="Toyoda A."/>
            <person name="Suzuki Y."/>
            <person name="Hashimoto A."/>
            <person name="Yamaguchi K."/>
            <person name="Sugano A."/>
            <person name="Kohara Y."/>
            <person name="Fujiyama A."/>
            <person name="Anterola A."/>
            <person name="Aoki S."/>
            <person name="Ashton N."/>
            <person name="Barbazuk W.B."/>
            <person name="Barker E."/>
            <person name="Bennetzen J."/>
            <person name="Bezanilla M."/>
            <person name="Blankenship R."/>
            <person name="Cho S.H."/>
            <person name="Dutcher S."/>
            <person name="Estelle M."/>
            <person name="Fawcett J.A."/>
            <person name="Gundlach H."/>
            <person name="Hanada K."/>
            <person name="Heyl A."/>
            <person name="Hicks K.A."/>
            <person name="Hugh J."/>
            <person name="Lohr M."/>
            <person name="Mayer K."/>
            <person name="Melkozernov A."/>
            <person name="Murata T."/>
            <person name="Nelson D."/>
            <person name="Pils B."/>
            <person name="Prigge M."/>
            <person name="Reiss B."/>
            <person name="Renner T."/>
            <person name="Rombauts S."/>
            <person name="Rushton P."/>
            <person name="Sanderfoot A."/>
            <person name="Schween G."/>
            <person name="Shiu S.-H."/>
            <person name="Stueber K."/>
            <person name="Theodoulou F.L."/>
            <person name="Tu H."/>
            <person name="Van de Peer Y."/>
            <person name="Verrier P.J."/>
            <person name="Waters E."/>
            <person name="Wood A."/>
            <person name="Yang L."/>
            <person name="Cove D."/>
            <person name="Cuming A."/>
            <person name="Hasebe M."/>
            <person name="Lucas S."/>
            <person name="Mishler D.B."/>
            <person name="Reski R."/>
            <person name="Grigoriev I."/>
            <person name="Quatrano R.S."/>
            <person name="Boore J.L."/>
        </authorList>
    </citation>
    <scope>NUCLEOTIDE SEQUENCE [LARGE SCALE GENOMIC DNA]</scope>
    <source>
        <strain evidence="2 3">cv. Gransden 2004</strain>
    </source>
</reference>
<evidence type="ECO:0000313" key="1">
    <source>
        <dbReference type="EMBL" id="PNR27044.1"/>
    </source>
</evidence>
<accession>A9RFI2</accession>
<dbReference type="Gramene" id="Pp3c26_11520V3.2">
    <property type="protein sequence ID" value="PAC:32917644.CDS.1"/>
    <property type="gene ID" value="Pp3c26_11520"/>
</dbReference>
<dbReference type="PaxDb" id="3218-PP1S6_237V6.1"/>
<protein>
    <submittedName>
        <fullName evidence="1 2">Uncharacterized protein</fullName>
    </submittedName>
</protein>
<name>A9RFI2_PHYPA</name>
<keyword evidence="3" id="KW-1185">Reference proteome</keyword>
<reference evidence="2" key="3">
    <citation type="submission" date="2020-12" db="UniProtKB">
        <authorList>
            <consortium name="EnsemblPlants"/>
        </authorList>
    </citation>
    <scope>IDENTIFICATION</scope>
</reference>
<dbReference type="Proteomes" id="UP000006727">
    <property type="component" value="Chromosome 26"/>
</dbReference>
<dbReference type="EMBL" id="ABEU02000026">
    <property type="protein sequence ID" value="PNR27044.1"/>
    <property type="molecule type" value="Genomic_DNA"/>
</dbReference>
<organism evidence="1">
    <name type="scientific">Physcomitrium patens</name>
    <name type="common">Spreading-leaved earth moss</name>
    <name type="synonym">Physcomitrella patens</name>
    <dbReference type="NCBI Taxonomy" id="3218"/>
    <lineage>
        <taxon>Eukaryota</taxon>
        <taxon>Viridiplantae</taxon>
        <taxon>Streptophyta</taxon>
        <taxon>Embryophyta</taxon>
        <taxon>Bryophyta</taxon>
        <taxon>Bryophytina</taxon>
        <taxon>Bryopsida</taxon>
        <taxon>Funariidae</taxon>
        <taxon>Funariales</taxon>
        <taxon>Funariaceae</taxon>
        <taxon>Physcomitrium</taxon>
    </lineage>
</organism>
<evidence type="ECO:0000313" key="3">
    <source>
        <dbReference type="Proteomes" id="UP000006727"/>
    </source>
</evidence>
<sequence>MSGAIGNVCQELAEVSASLKCVKDKLTAKLDEAVGNIEEVEKTREAVRDPLFDPQFMADWSKGRVGEVEDLIEGLRLRIREIGDLTADLLFDTDEIEAGNVGSHSKGLEDSDEIEI</sequence>
<proteinExistence type="predicted"/>
<dbReference type="Gramene" id="Pp3c26_11520V3.1">
    <property type="protein sequence ID" value="PAC:32917643.CDS.1"/>
    <property type="gene ID" value="Pp3c26_11520"/>
</dbReference>
<reference evidence="1 3" key="2">
    <citation type="journal article" date="2018" name="Plant J.">
        <title>The Physcomitrella patens chromosome-scale assembly reveals moss genome structure and evolution.</title>
        <authorList>
            <person name="Lang D."/>
            <person name="Ullrich K.K."/>
            <person name="Murat F."/>
            <person name="Fuchs J."/>
            <person name="Jenkins J."/>
            <person name="Haas F.B."/>
            <person name="Piednoel M."/>
            <person name="Gundlach H."/>
            <person name="Van Bel M."/>
            <person name="Meyberg R."/>
            <person name="Vives C."/>
            <person name="Morata J."/>
            <person name="Symeonidi A."/>
            <person name="Hiss M."/>
            <person name="Muchero W."/>
            <person name="Kamisugi Y."/>
            <person name="Saleh O."/>
            <person name="Blanc G."/>
            <person name="Decker E.L."/>
            <person name="van Gessel N."/>
            <person name="Grimwood J."/>
            <person name="Hayes R.D."/>
            <person name="Graham S.W."/>
            <person name="Gunter L.E."/>
            <person name="McDaniel S.F."/>
            <person name="Hoernstein S.N.W."/>
            <person name="Larsson A."/>
            <person name="Li F.W."/>
            <person name="Perroud P.F."/>
            <person name="Phillips J."/>
            <person name="Ranjan P."/>
            <person name="Rokshar D.S."/>
            <person name="Rothfels C.J."/>
            <person name="Schneider L."/>
            <person name="Shu S."/>
            <person name="Stevenson D.W."/>
            <person name="Thummler F."/>
            <person name="Tillich M."/>
            <person name="Villarreal Aguilar J.C."/>
            <person name="Widiez T."/>
            <person name="Wong G.K."/>
            <person name="Wymore A."/>
            <person name="Zhang Y."/>
            <person name="Zimmer A.D."/>
            <person name="Quatrano R.S."/>
            <person name="Mayer K.F.X."/>
            <person name="Goodstein D."/>
            <person name="Casacuberta J.M."/>
            <person name="Vandepoele K."/>
            <person name="Reski R."/>
            <person name="Cuming A.C."/>
            <person name="Tuskan G.A."/>
            <person name="Maumus F."/>
            <person name="Salse J."/>
            <person name="Schmutz J."/>
            <person name="Rensing S.A."/>
        </authorList>
    </citation>
    <scope>NUCLEOTIDE SEQUENCE [LARGE SCALE GENOMIC DNA]</scope>
    <source>
        <strain evidence="2 3">cv. Gransden 2004</strain>
    </source>
</reference>
<dbReference type="EnsemblPlants" id="Pp3c26_11520V3.2">
    <property type="protein sequence ID" value="PAC:32917644.CDS.1"/>
    <property type="gene ID" value="Pp3c26_11520"/>
</dbReference>
<dbReference type="InParanoid" id="A9RFI2"/>